<dbReference type="PANTHER" id="PTHR47894">
    <property type="entry name" value="HTH-TYPE TRANSCRIPTIONAL REGULATOR GADX"/>
    <property type="match status" value="1"/>
</dbReference>
<dbReference type="Proteomes" id="UP001465331">
    <property type="component" value="Unassembled WGS sequence"/>
</dbReference>
<dbReference type="InterPro" id="IPR032687">
    <property type="entry name" value="AraC-type_N"/>
</dbReference>
<keyword evidence="3" id="KW-0804">Transcription</keyword>
<dbReference type="SMART" id="SM00342">
    <property type="entry name" value="HTH_ARAC"/>
    <property type="match status" value="1"/>
</dbReference>
<organism evidence="5 6">
    <name type="scientific">Sinimarinibacterium thermocellulolyticum</name>
    <dbReference type="NCBI Taxonomy" id="3170016"/>
    <lineage>
        <taxon>Bacteria</taxon>
        <taxon>Pseudomonadati</taxon>
        <taxon>Pseudomonadota</taxon>
        <taxon>Gammaproteobacteria</taxon>
        <taxon>Nevskiales</taxon>
        <taxon>Nevskiaceae</taxon>
        <taxon>Sinimarinibacterium</taxon>
    </lineage>
</organism>
<evidence type="ECO:0000313" key="5">
    <source>
        <dbReference type="EMBL" id="MES0873067.1"/>
    </source>
</evidence>
<dbReference type="SUPFAM" id="SSF46689">
    <property type="entry name" value="Homeodomain-like"/>
    <property type="match status" value="1"/>
</dbReference>
<dbReference type="RefSeq" id="WP_352887447.1">
    <property type="nucleotide sequence ID" value="NZ_JBEPIJ010000003.1"/>
</dbReference>
<dbReference type="InterPro" id="IPR018060">
    <property type="entry name" value="HTH_AraC"/>
</dbReference>
<accession>A0ABV2A737</accession>
<evidence type="ECO:0000256" key="1">
    <source>
        <dbReference type="ARBA" id="ARBA00023015"/>
    </source>
</evidence>
<keyword evidence="6" id="KW-1185">Reference proteome</keyword>
<dbReference type="InterPro" id="IPR009057">
    <property type="entry name" value="Homeodomain-like_sf"/>
</dbReference>
<dbReference type="PROSITE" id="PS01124">
    <property type="entry name" value="HTH_ARAC_FAMILY_2"/>
    <property type="match status" value="1"/>
</dbReference>
<dbReference type="InterPro" id="IPR018062">
    <property type="entry name" value="HTH_AraC-typ_CS"/>
</dbReference>
<sequence>MHAACSITCARGIDPVALYPELRVRQLEAARGHEEIPLAEWIDMFDRAIAALGEPDLPLKAGASLHLRHLGVLGHVLMNCATLGEVAAQLARYIRLLGQIGQPRVERVGDRVHLLWIWPHATPPSGAVAQFMLAARATFMRWLADRPDLRFDAHLHFAAPPDTRAFERVFGGELRFGQPHSKMVFPAYYLELPVASADEDLRQQVEARAQSLLRILEGEPPLLTELKGVLARNLANGRVSLAEAAAALGTSTRTLQRHLGALGRPFQSVLDEVRLHAAENLLRDASLSLTQIAFLLGYTEQSTFHNAFRRWTGQAPGAWRRQQLGRG</sequence>
<dbReference type="Pfam" id="PF12833">
    <property type="entry name" value="HTH_18"/>
    <property type="match status" value="1"/>
</dbReference>
<dbReference type="Pfam" id="PF12625">
    <property type="entry name" value="Arabinose_bd"/>
    <property type="match status" value="1"/>
</dbReference>
<protein>
    <submittedName>
        <fullName evidence="5">AraC family transcriptional regulator</fullName>
    </submittedName>
</protein>
<gene>
    <name evidence="5" type="ORF">ABSH63_03445</name>
</gene>
<evidence type="ECO:0000313" key="6">
    <source>
        <dbReference type="Proteomes" id="UP001465331"/>
    </source>
</evidence>
<keyword evidence="2" id="KW-0238">DNA-binding</keyword>
<dbReference type="PANTHER" id="PTHR47894:SF1">
    <property type="entry name" value="HTH-TYPE TRANSCRIPTIONAL REGULATOR VQSM"/>
    <property type="match status" value="1"/>
</dbReference>
<feature type="domain" description="HTH araC/xylS-type" evidence="4">
    <location>
        <begin position="224"/>
        <end position="322"/>
    </location>
</feature>
<proteinExistence type="predicted"/>
<keyword evidence="1" id="KW-0805">Transcription regulation</keyword>
<evidence type="ECO:0000259" key="4">
    <source>
        <dbReference type="PROSITE" id="PS01124"/>
    </source>
</evidence>
<evidence type="ECO:0000256" key="3">
    <source>
        <dbReference type="ARBA" id="ARBA00023163"/>
    </source>
</evidence>
<dbReference type="PROSITE" id="PS00041">
    <property type="entry name" value="HTH_ARAC_FAMILY_1"/>
    <property type="match status" value="1"/>
</dbReference>
<name>A0ABV2A737_9GAMM</name>
<dbReference type="EMBL" id="JBEPIJ010000003">
    <property type="protein sequence ID" value="MES0873067.1"/>
    <property type="molecule type" value="Genomic_DNA"/>
</dbReference>
<dbReference type="Gene3D" id="1.10.10.60">
    <property type="entry name" value="Homeodomain-like"/>
    <property type="match status" value="1"/>
</dbReference>
<evidence type="ECO:0000256" key="2">
    <source>
        <dbReference type="ARBA" id="ARBA00023125"/>
    </source>
</evidence>
<comment type="caution">
    <text evidence="5">The sequence shown here is derived from an EMBL/GenBank/DDBJ whole genome shotgun (WGS) entry which is preliminary data.</text>
</comment>
<reference evidence="5 6" key="1">
    <citation type="submission" date="2024-06" db="EMBL/GenBank/DDBJ databases">
        <authorList>
            <person name="Li Z."/>
            <person name="Jiang Y."/>
        </authorList>
    </citation>
    <scope>NUCLEOTIDE SEQUENCE [LARGE SCALE GENOMIC DNA]</scope>
    <source>
        <strain evidence="5 6">HSW-8</strain>
    </source>
</reference>